<organism evidence="2 3">
    <name type="scientific">Chionoecetes opilio</name>
    <name type="common">Atlantic snow crab</name>
    <name type="synonym">Cancer opilio</name>
    <dbReference type="NCBI Taxonomy" id="41210"/>
    <lineage>
        <taxon>Eukaryota</taxon>
        <taxon>Metazoa</taxon>
        <taxon>Ecdysozoa</taxon>
        <taxon>Arthropoda</taxon>
        <taxon>Crustacea</taxon>
        <taxon>Multicrustacea</taxon>
        <taxon>Malacostraca</taxon>
        <taxon>Eumalacostraca</taxon>
        <taxon>Eucarida</taxon>
        <taxon>Decapoda</taxon>
        <taxon>Pleocyemata</taxon>
        <taxon>Brachyura</taxon>
        <taxon>Eubrachyura</taxon>
        <taxon>Majoidea</taxon>
        <taxon>Majidae</taxon>
        <taxon>Chionoecetes</taxon>
    </lineage>
</organism>
<accession>A0A8J4YFH3</accession>
<evidence type="ECO:0000313" key="3">
    <source>
        <dbReference type="Proteomes" id="UP000770661"/>
    </source>
</evidence>
<comment type="caution">
    <text evidence="2">The sequence shown here is derived from an EMBL/GenBank/DDBJ whole genome shotgun (WGS) entry which is preliminary data.</text>
</comment>
<dbReference type="AlphaFoldDB" id="A0A8J4YFH3"/>
<dbReference type="Proteomes" id="UP000770661">
    <property type="component" value="Unassembled WGS sequence"/>
</dbReference>
<feature type="region of interest" description="Disordered" evidence="1">
    <location>
        <begin position="116"/>
        <end position="139"/>
    </location>
</feature>
<proteinExistence type="predicted"/>
<sequence>MAASLPVVISCSTPSAPVVPTQQCALGRKCLWRVAYLCGGPRISQRQLPGYTTASPTLSGAACASWEPSHSRSPWDCLYHRVHLHSRSVAATPTSLKAMQGLRLVHHTFPPRLSPPVCAVRPSDTPQDPTSPTRHLTNL</sequence>
<dbReference type="EMBL" id="JACEEZ010012968">
    <property type="protein sequence ID" value="KAG0720380.1"/>
    <property type="molecule type" value="Genomic_DNA"/>
</dbReference>
<feature type="compositionally biased region" description="Low complexity" evidence="1">
    <location>
        <begin position="122"/>
        <end position="133"/>
    </location>
</feature>
<evidence type="ECO:0000256" key="1">
    <source>
        <dbReference type="SAM" id="MobiDB-lite"/>
    </source>
</evidence>
<name>A0A8J4YFH3_CHIOP</name>
<protein>
    <submittedName>
        <fullName evidence="2">Uncharacterized protein</fullName>
    </submittedName>
</protein>
<gene>
    <name evidence="2" type="ORF">GWK47_048620</name>
</gene>
<reference evidence="2" key="1">
    <citation type="submission" date="2020-07" db="EMBL/GenBank/DDBJ databases">
        <title>The High-quality genome of the commercially important snow crab, Chionoecetes opilio.</title>
        <authorList>
            <person name="Jeong J.-H."/>
            <person name="Ryu S."/>
        </authorList>
    </citation>
    <scope>NUCLEOTIDE SEQUENCE</scope>
    <source>
        <strain evidence="2">MADBK_172401_WGS</strain>
        <tissue evidence="2">Digestive gland</tissue>
    </source>
</reference>
<keyword evidence="3" id="KW-1185">Reference proteome</keyword>
<dbReference type="OrthoDB" id="6434442at2759"/>
<evidence type="ECO:0000313" key="2">
    <source>
        <dbReference type="EMBL" id="KAG0720380.1"/>
    </source>
</evidence>